<dbReference type="CDD" id="cd21678">
    <property type="entry name" value="SMP_TCB"/>
    <property type="match status" value="1"/>
</dbReference>
<organism evidence="8 9">
    <name type="scientific">Cylindrobasidium torrendii FP15055 ss-10</name>
    <dbReference type="NCBI Taxonomy" id="1314674"/>
    <lineage>
        <taxon>Eukaryota</taxon>
        <taxon>Fungi</taxon>
        <taxon>Dikarya</taxon>
        <taxon>Basidiomycota</taxon>
        <taxon>Agaricomycotina</taxon>
        <taxon>Agaricomycetes</taxon>
        <taxon>Agaricomycetidae</taxon>
        <taxon>Agaricales</taxon>
        <taxon>Marasmiineae</taxon>
        <taxon>Physalacriaceae</taxon>
        <taxon>Cylindrobasidium</taxon>
    </lineage>
</organism>
<evidence type="ECO:0008006" key="10">
    <source>
        <dbReference type="Google" id="ProtNLM"/>
    </source>
</evidence>
<evidence type="ECO:0000313" key="9">
    <source>
        <dbReference type="Proteomes" id="UP000054007"/>
    </source>
</evidence>
<dbReference type="GO" id="GO:0016020">
    <property type="term" value="C:membrane"/>
    <property type="evidence" value="ECO:0007669"/>
    <property type="project" value="UniProtKB-SubCell"/>
</dbReference>
<dbReference type="InterPro" id="IPR035892">
    <property type="entry name" value="C2_domain_sf"/>
</dbReference>
<gene>
    <name evidence="8" type="ORF">CYLTODRAFT_386869</name>
</gene>
<dbReference type="PROSITE" id="PS50004">
    <property type="entry name" value="C2"/>
    <property type="match status" value="1"/>
</dbReference>
<dbReference type="PANTHER" id="PTHR46980:SF2">
    <property type="entry name" value="TRICALBIN-1-RELATED"/>
    <property type="match status" value="1"/>
</dbReference>
<keyword evidence="2" id="KW-0813">Transport</keyword>
<evidence type="ECO:0000259" key="7">
    <source>
        <dbReference type="PROSITE" id="PS51847"/>
    </source>
</evidence>
<dbReference type="Gene3D" id="2.60.40.150">
    <property type="entry name" value="C2 domain"/>
    <property type="match status" value="1"/>
</dbReference>
<keyword evidence="9" id="KW-1185">Reference proteome</keyword>
<dbReference type="InterPro" id="IPR052455">
    <property type="entry name" value="Tricalbin_domain"/>
</dbReference>
<evidence type="ECO:0000256" key="5">
    <source>
        <dbReference type="ARBA" id="ARBA00023136"/>
    </source>
</evidence>
<feature type="non-terminal residue" evidence="8">
    <location>
        <position position="277"/>
    </location>
</feature>
<keyword evidence="3" id="KW-0445">Lipid transport</keyword>
<evidence type="ECO:0000256" key="4">
    <source>
        <dbReference type="ARBA" id="ARBA00023121"/>
    </source>
</evidence>
<dbReference type="Pfam" id="PF00168">
    <property type="entry name" value="C2"/>
    <property type="match status" value="1"/>
</dbReference>
<evidence type="ECO:0000313" key="8">
    <source>
        <dbReference type="EMBL" id="KIY73625.1"/>
    </source>
</evidence>
<comment type="subcellular location">
    <subcellularLocation>
        <location evidence="1">Membrane</location>
    </subcellularLocation>
</comment>
<feature type="domain" description="C2" evidence="6">
    <location>
        <begin position="184"/>
        <end position="277"/>
    </location>
</feature>
<dbReference type="SUPFAM" id="SSF49562">
    <property type="entry name" value="C2 domain (Calcium/lipid-binding domain, CaLB)"/>
    <property type="match status" value="1"/>
</dbReference>
<dbReference type="PROSITE" id="PS51847">
    <property type="entry name" value="SMP"/>
    <property type="match status" value="1"/>
</dbReference>
<dbReference type="Pfam" id="PF25669">
    <property type="entry name" value="SMP_MUG190-like"/>
    <property type="match status" value="1"/>
</dbReference>
<dbReference type="Proteomes" id="UP000054007">
    <property type="component" value="Unassembled WGS sequence"/>
</dbReference>
<evidence type="ECO:0000256" key="3">
    <source>
        <dbReference type="ARBA" id="ARBA00023055"/>
    </source>
</evidence>
<dbReference type="OrthoDB" id="1029639at2759"/>
<sequence>MDRFWPIYEPVLSASIVESVDQTLATSAPGFVDFMRLSTFTLGNKAPRIDAVHTFPRTEEDIVVMDWGFSFTPNDLSNMTPNEAADKVNPKVVLSVRVKGITFPILVEDITFSGRTRVQMKLMPGFPHVQTVDIAFLEKPVIDYVLKPLGGETFGFDIANIPGMSSSIRDMTHATLGPMMYYPNTYTLNVQQMFSGERADSAIGVLQVTVHSARGIKGTKIGGGTPDPYVGLSLNHGTLLARTKCKVNTYTPTWTETRFIPVSSLGQGLNLDLWVYN</sequence>
<keyword evidence="5" id="KW-0472">Membrane</keyword>
<feature type="domain" description="SMP-LTD" evidence="7">
    <location>
        <begin position="1"/>
        <end position="191"/>
    </location>
</feature>
<protein>
    <recommendedName>
        <fullName evidence="10">C2 domain-containing protein</fullName>
    </recommendedName>
</protein>
<accession>A0A0D7BTP4</accession>
<reference evidence="8 9" key="1">
    <citation type="journal article" date="2015" name="Fungal Genet. Biol.">
        <title>Evolution of novel wood decay mechanisms in Agaricales revealed by the genome sequences of Fistulina hepatica and Cylindrobasidium torrendii.</title>
        <authorList>
            <person name="Floudas D."/>
            <person name="Held B.W."/>
            <person name="Riley R."/>
            <person name="Nagy L.G."/>
            <person name="Koehler G."/>
            <person name="Ransdell A.S."/>
            <person name="Younus H."/>
            <person name="Chow J."/>
            <person name="Chiniquy J."/>
            <person name="Lipzen A."/>
            <person name="Tritt A."/>
            <person name="Sun H."/>
            <person name="Haridas S."/>
            <person name="LaButti K."/>
            <person name="Ohm R.A."/>
            <person name="Kues U."/>
            <person name="Blanchette R.A."/>
            <person name="Grigoriev I.V."/>
            <person name="Minto R.E."/>
            <person name="Hibbett D.S."/>
        </authorList>
    </citation>
    <scope>NUCLEOTIDE SEQUENCE [LARGE SCALE GENOMIC DNA]</scope>
    <source>
        <strain evidence="8 9">FP15055 ss-10</strain>
    </source>
</reference>
<evidence type="ECO:0000256" key="2">
    <source>
        <dbReference type="ARBA" id="ARBA00022448"/>
    </source>
</evidence>
<dbReference type="PANTHER" id="PTHR46980">
    <property type="entry name" value="TRICALBIN-1-RELATED"/>
    <property type="match status" value="1"/>
</dbReference>
<keyword evidence="4" id="KW-0446">Lipid-binding</keyword>
<proteinExistence type="predicted"/>
<evidence type="ECO:0000259" key="6">
    <source>
        <dbReference type="PROSITE" id="PS50004"/>
    </source>
</evidence>
<dbReference type="InterPro" id="IPR000008">
    <property type="entry name" value="C2_dom"/>
</dbReference>
<dbReference type="STRING" id="1314674.A0A0D7BTP4"/>
<dbReference type="GO" id="GO:0006869">
    <property type="term" value="P:lipid transport"/>
    <property type="evidence" value="ECO:0007669"/>
    <property type="project" value="UniProtKB-KW"/>
</dbReference>
<dbReference type="EMBL" id="KN880435">
    <property type="protein sequence ID" value="KIY73625.1"/>
    <property type="molecule type" value="Genomic_DNA"/>
</dbReference>
<evidence type="ECO:0000256" key="1">
    <source>
        <dbReference type="ARBA" id="ARBA00004370"/>
    </source>
</evidence>
<dbReference type="GO" id="GO:0008289">
    <property type="term" value="F:lipid binding"/>
    <property type="evidence" value="ECO:0007669"/>
    <property type="project" value="UniProtKB-KW"/>
</dbReference>
<name>A0A0D7BTP4_9AGAR</name>
<dbReference type="InterPro" id="IPR031468">
    <property type="entry name" value="SMP_LBD"/>
</dbReference>
<dbReference type="AlphaFoldDB" id="A0A0D7BTP4"/>